<keyword evidence="3" id="KW-1185">Reference proteome</keyword>
<evidence type="ECO:0000313" key="2">
    <source>
        <dbReference type="EMBL" id="KAK4295473.1"/>
    </source>
</evidence>
<accession>A0AAE1TRG6</accession>
<feature type="region of interest" description="Disordered" evidence="1">
    <location>
        <begin position="1"/>
        <end position="91"/>
    </location>
</feature>
<reference evidence="2" key="1">
    <citation type="submission" date="2023-11" db="EMBL/GenBank/DDBJ databases">
        <title>Genome assemblies of two species of porcelain crab, Petrolisthes cinctipes and Petrolisthes manimaculis (Anomura: Porcellanidae).</title>
        <authorList>
            <person name="Angst P."/>
        </authorList>
    </citation>
    <scope>NUCLEOTIDE SEQUENCE</scope>
    <source>
        <strain evidence="2">PB745_02</strain>
        <tissue evidence="2">Gill</tissue>
    </source>
</reference>
<dbReference type="Proteomes" id="UP001292094">
    <property type="component" value="Unassembled WGS sequence"/>
</dbReference>
<gene>
    <name evidence="2" type="ORF">Pmani_031961</name>
</gene>
<evidence type="ECO:0000313" key="3">
    <source>
        <dbReference type="Proteomes" id="UP001292094"/>
    </source>
</evidence>
<protein>
    <submittedName>
        <fullName evidence="2">Uncharacterized protein</fullName>
    </submittedName>
</protein>
<organism evidence="2 3">
    <name type="scientific">Petrolisthes manimaculis</name>
    <dbReference type="NCBI Taxonomy" id="1843537"/>
    <lineage>
        <taxon>Eukaryota</taxon>
        <taxon>Metazoa</taxon>
        <taxon>Ecdysozoa</taxon>
        <taxon>Arthropoda</taxon>
        <taxon>Crustacea</taxon>
        <taxon>Multicrustacea</taxon>
        <taxon>Malacostraca</taxon>
        <taxon>Eumalacostraca</taxon>
        <taxon>Eucarida</taxon>
        <taxon>Decapoda</taxon>
        <taxon>Pleocyemata</taxon>
        <taxon>Anomura</taxon>
        <taxon>Galatheoidea</taxon>
        <taxon>Porcellanidae</taxon>
        <taxon>Petrolisthes</taxon>
    </lineage>
</organism>
<dbReference type="AlphaFoldDB" id="A0AAE1TRG6"/>
<feature type="compositionally biased region" description="Basic and acidic residues" evidence="1">
    <location>
        <begin position="38"/>
        <end position="49"/>
    </location>
</feature>
<comment type="caution">
    <text evidence="2">The sequence shown here is derived from an EMBL/GenBank/DDBJ whole genome shotgun (WGS) entry which is preliminary data.</text>
</comment>
<feature type="compositionally biased region" description="Low complexity" evidence="1">
    <location>
        <begin position="57"/>
        <end position="68"/>
    </location>
</feature>
<evidence type="ECO:0000256" key="1">
    <source>
        <dbReference type="SAM" id="MobiDB-lite"/>
    </source>
</evidence>
<dbReference type="EMBL" id="JAWZYT010004071">
    <property type="protein sequence ID" value="KAK4295473.1"/>
    <property type="molecule type" value="Genomic_DNA"/>
</dbReference>
<name>A0AAE1TRG6_9EUCA</name>
<sequence length="91" mass="9700">MRIKGRLSGYQFNHGSDGDPEDADALTGDLNQSGRNTVGKDRHNNELRRHLSSSAACSPPTEESCSSPRCAHPSSAPPVRLPPIIAKAPPL</sequence>
<proteinExistence type="predicted"/>